<comment type="caution">
    <text evidence="2">The sequence shown here is derived from an EMBL/GenBank/DDBJ whole genome shotgun (WGS) entry which is preliminary data.</text>
</comment>
<dbReference type="SMART" id="SM00595">
    <property type="entry name" value="MADF"/>
    <property type="match status" value="1"/>
</dbReference>
<dbReference type="OrthoDB" id="6615607at2759"/>
<dbReference type="Proteomes" id="UP000324222">
    <property type="component" value="Unassembled WGS sequence"/>
</dbReference>
<dbReference type="AlphaFoldDB" id="A0A5B7KDZ0"/>
<dbReference type="InterPro" id="IPR006578">
    <property type="entry name" value="MADF-dom"/>
</dbReference>
<keyword evidence="3" id="KW-1185">Reference proteome</keyword>
<reference evidence="2 3" key="1">
    <citation type="submission" date="2019-05" db="EMBL/GenBank/DDBJ databases">
        <title>Another draft genome of Portunus trituberculatus and its Hox gene families provides insights of decapod evolution.</title>
        <authorList>
            <person name="Jeong J.-H."/>
            <person name="Song I."/>
            <person name="Kim S."/>
            <person name="Choi T."/>
            <person name="Kim D."/>
            <person name="Ryu S."/>
            <person name="Kim W."/>
        </authorList>
    </citation>
    <scope>NUCLEOTIDE SEQUENCE [LARGE SCALE GENOMIC DNA]</scope>
    <source>
        <tissue evidence="2">Muscle</tissue>
    </source>
</reference>
<evidence type="ECO:0000313" key="2">
    <source>
        <dbReference type="EMBL" id="MPD06873.1"/>
    </source>
</evidence>
<protein>
    <recommendedName>
        <fullName evidence="1">MADF domain-containing protein</fullName>
    </recommendedName>
</protein>
<dbReference type="PANTHER" id="PTHR21505:SF15">
    <property type="entry name" value="RE18252P"/>
    <property type="match status" value="1"/>
</dbReference>
<feature type="domain" description="MADF" evidence="1">
    <location>
        <begin position="43"/>
        <end position="134"/>
    </location>
</feature>
<dbReference type="Pfam" id="PF10545">
    <property type="entry name" value="MADF_DNA_bdg"/>
    <property type="match status" value="1"/>
</dbReference>
<organism evidence="2 3">
    <name type="scientific">Portunus trituberculatus</name>
    <name type="common">Swimming crab</name>
    <name type="synonym">Neptunus trituberculatus</name>
    <dbReference type="NCBI Taxonomy" id="210409"/>
    <lineage>
        <taxon>Eukaryota</taxon>
        <taxon>Metazoa</taxon>
        <taxon>Ecdysozoa</taxon>
        <taxon>Arthropoda</taxon>
        <taxon>Crustacea</taxon>
        <taxon>Multicrustacea</taxon>
        <taxon>Malacostraca</taxon>
        <taxon>Eumalacostraca</taxon>
        <taxon>Eucarida</taxon>
        <taxon>Decapoda</taxon>
        <taxon>Pleocyemata</taxon>
        <taxon>Brachyura</taxon>
        <taxon>Eubrachyura</taxon>
        <taxon>Portunoidea</taxon>
        <taxon>Portunidae</taxon>
        <taxon>Portuninae</taxon>
        <taxon>Portunus</taxon>
    </lineage>
</organism>
<sequence>MLVSLVWTRLRAAAADMYNPHQSSDGSAWCGWTMEWTKEHTFMLIELYQSHPVLWDPTDPTYKNKVKKLDAWRSISQALAVERAEVEKKMKTLIGQFRREQKKRNTKSGAGTDDAYISTWFAFNSMKFLLTRNRPHPTNNCGIRVSSSASYLIAMVLGSD</sequence>
<gene>
    <name evidence="2" type="ORF">E2C01_102704</name>
</gene>
<evidence type="ECO:0000313" key="3">
    <source>
        <dbReference type="Proteomes" id="UP000324222"/>
    </source>
</evidence>
<accession>A0A5B7KDZ0</accession>
<dbReference type="EMBL" id="VSRR010153442">
    <property type="protein sequence ID" value="MPD06873.1"/>
    <property type="molecule type" value="Genomic_DNA"/>
</dbReference>
<name>A0A5B7KDZ0_PORTR</name>
<evidence type="ECO:0000259" key="1">
    <source>
        <dbReference type="PROSITE" id="PS51029"/>
    </source>
</evidence>
<proteinExistence type="predicted"/>
<dbReference type="PANTHER" id="PTHR21505">
    <property type="entry name" value="MADF DOMAIN-CONTAINING PROTEIN-RELATED"/>
    <property type="match status" value="1"/>
</dbReference>
<dbReference type="PROSITE" id="PS51029">
    <property type="entry name" value="MADF"/>
    <property type="match status" value="1"/>
</dbReference>